<gene>
    <name evidence="2" type="ORF">GP644_23315</name>
</gene>
<proteinExistence type="predicted"/>
<reference evidence="2 3" key="1">
    <citation type="submission" date="2019-12" db="EMBL/GenBank/DDBJ databases">
        <authorList>
            <person name="Zhang Y.-J."/>
        </authorList>
    </citation>
    <scope>NUCLEOTIDE SEQUENCE [LARGE SCALE GENOMIC DNA]</scope>
    <source>
        <strain evidence="2 3">H18S-6</strain>
    </source>
</reference>
<evidence type="ECO:0000313" key="2">
    <source>
        <dbReference type="EMBL" id="KAE9624486.1"/>
    </source>
</evidence>
<evidence type="ECO:0000256" key="1">
    <source>
        <dbReference type="SAM" id="MobiDB-lite"/>
    </source>
</evidence>
<accession>A0A6A4R6L3</accession>
<evidence type="ECO:0000313" key="3">
    <source>
        <dbReference type="Proteomes" id="UP000441586"/>
    </source>
</evidence>
<sequence>MAKQEIAFVYVIADDDFGIPGGMVRKGEPFRCTRKKAKELVGTKQAHYATPEELEALADASPAGTEGDPEKLDAKRDETQASDAGGDEGAQAKAEASKATKSTRSSK</sequence>
<feature type="region of interest" description="Disordered" evidence="1">
    <location>
        <begin position="42"/>
        <end position="107"/>
    </location>
</feature>
<dbReference type="EMBL" id="WSFO01000029">
    <property type="protein sequence ID" value="KAE9624486.1"/>
    <property type="molecule type" value="Genomic_DNA"/>
</dbReference>
<feature type="compositionally biased region" description="Low complexity" evidence="1">
    <location>
        <begin position="92"/>
        <end position="107"/>
    </location>
</feature>
<dbReference type="Proteomes" id="UP000441586">
    <property type="component" value="Unassembled WGS sequence"/>
</dbReference>
<name>A0A6A4R6L3_9RHOB</name>
<feature type="compositionally biased region" description="Basic and acidic residues" evidence="1">
    <location>
        <begin position="68"/>
        <end position="79"/>
    </location>
</feature>
<dbReference type="RefSeq" id="WP_158981845.1">
    <property type="nucleotide sequence ID" value="NZ_WSFO01000029.1"/>
</dbReference>
<protein>
    <submittedName>
        <fullName evidence="2">Uncharacterized protein</fullName>
    </submittedName>
</protein>
<comment type="caution">
    <text evidence="2">The sequence shown here is derived from an EMBL/GenBank/DDBJ whole genome shotgun (WGS) entry which is preliminary data.</text>
</comment>
<organism evidence="2 3">
    <name type="scientific">Parasedimentitalea maritima</name>
    <dbReference type="NCBI Taxonomy" id="2578117"/>
    <lineage>
        <taxon>Bacteria</taxon>
        <taxon>Pseudomonadati</taxon>
        <taxon>Pseudomonadota</taxon>
        <taxon>Alphaproteobacteria</taxon>
        <taxon>Rhodobacterales</taxon>
        <taxon>Paracoccaceae</taxon>
        <taxon>Parasedimentitalea</taxon>
    </lineage>
</organism>
<dbReference type="AlphaFoldDB" id="A0A6A4R6L3"/>